<feature type="domain" description="Helicase ATP-binding" evidence="5">
    <location>
        <begin position="1989"/>
        <end position="2146"/>
    </location>
</feature>
<feature type="compositionally biased region" description="Acidic residues" evidence="4">
    <location>
        <begin position="1874"/>
        <end position="1889"/>
    </location>
</feature>
<dbReference type="GO" id="GO:0005694">
    <property type="term" value="C:chromosome"/>
    <property type="evidence" value="ECO:0007669"/>
    <property type="project" value="TreeGrafter"/>
</dbReference>
<dbReference type="GO" id="GO:0043138">
    <property type="term" value="F:3'-5' DNA helicase activity"/>
    <property type="evidence" value="ECO:0007669"/>
    <property type="project" value="UniProtKB-EC"/>
</dbReference>
<dbReference type="PANTHER" id="PTHR13710">
    <property type="entry name" value="DNA HELICASE RECQ FAMILY MEMBER"/>
    <property type="match status" value="1"/>
</dbReference>
<dbReference type="EMBL" id="CABFJX010000030">
    <property type="protein sequence ID" value="VTT59413.1"/>
    <property type="molecule type" value="Genomic_DNA"/>
</dbReference>
<dbReference type="Pfam" id="PF12770">
    <property type="entry name" value="CHAT"/>
    <property type="match status" value="1"/>
</dbReference>
<dbReference type="PANTHER" id="PTHR13710:SF154">
    <property type="entry name" value="RECQ HELICASE, PUTATIVE (AFU_ORTHOLOGUE AFUA_6G14720)-RELATED"/>
    <property type="match status" value="1"/>
</dbReference>
<feature type="region of interest" description="Disordered" evidence="4">
    <location>
        <begin position="3650"/>
        <end position="3686"/>
    </location>
</feature>
<reference evidence="6" key="1">
    <citation type="submission" date="2019-05" db="EMBL/GenBank/DDBJ databases">
        <authorList>
            <person name="Piombo E."/>
        </authorList>
    </citation>
    <scope>NUCLEOTIDE SEQUENCE</scope>
    <source>
        <strain evidence="6">C2S</strain>
    </source>
</reference>
<proteinExistence type="inferred from homology"/>
<dbReference type="Gene3D" id="3.40.50.300">
    <property type="entry name" value="P-loop containing nucleotide triphosphate hydrolases"/>
    <property type="match status" value="4"/>
</dbReference>
<dbReference type="InterPro" id="IPR024983">
    <property type="entry name" value="CHAT_dom"/>
</dbReference>
<dbReference type="InterPro" id="IPR027417">
    <property type="entry name" value="P-loop_NTPase"/>
</dbReference>
<name>A0A9Q9RBL0_FUSFU</name>
<gene>
    <name evidence="6" type="ORF">C2S_14143</name>
</gene>
<evidence type="ECO:0000259" key="5">
    <source>
        <dbReference type="SMART" id="SM00487"/>
    </source>
</evidence>
<dbReference type="Pfam" id="PF00271">
    <property type="entry name" value="Helicase_C"/>
    <property type="match status" value="1"/>
</dbReference>
<feature type="region of interest" description="Disordered" evidence="4">
    <location>
        <begin position="2725"/>
        <end position="2775"/>
    </location>
</feature>
<accession>A0A9Q9RBL0</accession>
<evidence type="ECO:0000256" key="3">
    <source>
        <dbReference type="ARBA" id="ARBA00034808"/>
    </source>
</evidence>
<feature type="compositionally biased region" description="Acidic residues" evidence="4">
    <location>
        <begin position="2743"/>
        <end position="2770"/>
    </location>
</feature>
<dbReference type="SUPFAM" id="SSF52540">
    <property type="entry name" value="P-loop containing nucleoside triphosphate hydrolases"/>
    <property type="match status" value="2"/>
</dbReference>
<organism evidence="6 7">
    <name type="scientific">Fusarium fujikuroi</name>
    <name type="common">Bakanae and foot rot disease fungus</name>
    <name type="synonym">Gibberella fujikuroi</name>
    <dbReference type="NCBI Taxonomy" id="5127"/>
    <lineage>
        <taxon>Eukaryota</taxon>
        <taxon>Fungi</taxon>
        <taxon>Dikarya</taxon>
        <taxon>Ascomycota</taxon>
        <taxon>Pezizomycotina</taxon>
        <taxon>Sordariomycetes</taxon>
        <taxon>Hypocreomycetidae</taxon>
        <taxon>Hypocreales</taxon>
        <taxon>Nectriaceae</taxon>
        <taxon>Fusarium</taxon>
        <taxon>Fusarium fujikuroi species complex</taxon>
    </lineage>
</organism>
<dbReference type="InterPro" id="IPR014001">
    <property type="entry name" value="Helicase_ATP-bd"/>
</dbReference>
<feature type="compositionally biased region" description="Acidic residues" evidence="4">
    <location>
        <begin position="3676"/>
        <end position="3686"/>
    </location>
</feature>
<dbReference type="SMART" id="SM00487">
    <property type="entry name" value="DEXDc"/>
    <property type="match status" value="1"/>
</dbReference>
<dbReference type="GO" id="GO:0000724">
    <property type="term" value="P:double-strand break repair via homologous recombination"/>
    <property type="evidence" value="ECO:0007669"/>
    <property type="project" value="TreeGrafter"/>
</dbReference>
<evidence type="ECO:0000256" key="4">
    <source>
        <dbReference type="SAM" id="MobiDB-lite"/>
    </source>
</evidence>
<dbReference type="EC" id="5.6.2.4" evidence="3"/>
<feature type="region of interest" description="Disordered" evidence="4">
    <location>
        <begin position="1872"/>
        <end position="1895"/>
    </location>
</feature>
<evidence type="ECO:0000313" key="6">
    <source>
        <dbReference type="EMBL" id="VTT59413.1"/>
    </source>
</evidence>
<sequence length="3995" mass="452985">MTDITLRIQKIGGSMGPGDVLRVRVSDPKAERLNATFSVQEYDVELQPKSGPGFESDLRRHIEDYANVEPFEESQANRIQQAIDRYSESLFTQLNLPTVIDGLFDKVKKKEQGLPKFTIELHVLEGSEDEMSLIHWESLECRRFVSSRPEVSIRVYRVLSFTDSSLALVKPKTFPKGGTGMLNILVVVARYYNWKDEKDIDYREVTVPLTNVAEQFPSDLIRVDVVSEGSWAAVQKALADRPVGHYQIVHFDVHGKIRHSKGQLMFEKHPSKVDAATVGNSLVDRGVQGAILTVCQSAEKPCQSSSSLAMALVRCGLNFVIGMAYKVHKHAVFWFVQGLYSALLIKNTTLSEAVALGRQQMEQHPTRKGRFDLDVNVQDWLNPVLYTWDCEPWHFIESMTLNGDTKAVPPPVPDWPHEFEGRDADIHNIEMSFSSCNIARIEGFRGAGKSTLMRHLAEWWRRSNFGEDIFLIDFGFTDSFTPQTARIYPRGIFHQISALITNQEATPHSRPRIYDIRPFPSHSPVAHDLQAMSGLASTGREDLHLADYINESEDQEADAAVLSHLRHVFRQKRCVILVNNLHNVTSLVHGGGFDFCLWTEEMKYWLKMLEWQENSIGVILFSSMLVEEWIDKLGAQAVSLEGFDLYHATRYAARVINLTPYTTDAKNRMYLEKILGYYKYQPLAIKVVLPQLAASGLSPPEYFDKTLCSGIELSLQQEAEQGALLMDFITGIQAMETWLPGLDSVQSYCPLTYLISLLEGNGPYKAEEDPGRVLCSCIETLQDFAMVRYVPGIGETSPVVNPNKISSTAGLELHPLLPAFIRTASRYVGSKRRHGDDGLDFIFAYLVYYLAQRSYSWRLNGTPGDKVDNQAVIDIQQNWFSILSSLQYCVSRPYGWNKALEHAFDTLMMWAISYVANRLTDEKPSLARISRHAVNRVARAFAGPDSSVTMHWWSHLRFVEEAEQGDLRGRLGKILHVHKWMPFPPQLMESMVVHYLFLRTEAWYKFDSVVWQYNEALLGLLVKWEKHLEHHSSKSGVLPHDARYAALKQEALIAAAEIANQTSQHYAEGLQALAKVDLSSADLPDSMRDNLAVRFRDIKAELMGFVMDAQKYEGDVETMVTVHEAERKDKDKCKLPDHRTARAIMVRKAYEKALDSKTVEDTKHAKTLIYEDMAAIRDPTDPYFLILHRFMFDVSISPTQLPLIAISGNVTRISTNRFVLGKLFMLDQSWESALQQLRRIQTFISESNPERQQSIIDSKGRNSYLVDLHRDFARCYEKLGKMGEARKHYDTADALREQRERNWTRQDFENEGMANLIYAMNYAVQSSGLEAYPGWRSPAWFKPKTQRRYALVVKQLLAYIIRCMSFEDKADRPPFKLSIRQQKAYDATMEHADDLTDAWKENGGDPEAPEIVRLLDLRETAVLELYISVLDHFTKDTEYDSVLVSFLTVLSVRADGTWEGYAGFTPKLSAIMAISRLCIIKYAVDQRAKTIKQKIQQGQSQEEAEENSPSHFALISEMTRRFMVGGGEGWETTPTQFIIRLRNFGMAAQNNTAAHGSVSWDKGREELIYKGIRLSVLDVQAMMRLAVQQLEIILYKDLLLFTEYLEQSPAELGLPEIPWDQLLDNAANETIGHSFIDTLFQRDGGASKGWVIKKVLQDSGLRSKWIKSISDNGIEMNLRMAYRYGLKIEKALELLAVLTHISGGFPLRAWELLVVRHRNTSNGGIRNILCDQGLIMIVTGAHKGFTTTGRLKIIHRFLPREVGTLLAYYLWLVLPFWEDIQANVWDKSIFNAGLWATEGTQDSERQQDGDQADAVIEASQTQTGQDVEGGQDGWKLACGQKLNISSWRHISTAIGRRYFRNASTAHTRLLHEVDSDDSGSESDSDEDSPYDLQAGHGSKTAGLIYGRLVTEGAFETNERRVNFRYISEEWHRLLGFPSAIGGFGGVLTPGRKRKNASICDEALRKLQLERWKSRRRINIDRELVYLYGEQARFRGVQREAIHAIMMNKSPVVVVMGTGGGKSLSFMLPAASCPGGVTVVMKIPCAEWRSDQSPGPASLVFVTPESAMTKRFHDYVEGLRVMAQLDGFVFDEAHTILEGTRDFRPKLRELATLPPSKEGEFFELINARPEDVTMIRTSTSRANVVYSVQTLVAATVEQATEAVTTKVREVLDQKLEEYPWPAKMIVYCNTVVATDALATELNCDAYHRDVDTRDGKAERLRAWMSIDVPDIRVVMHVEMPFEMADYAQQSGRAGRDGKRSEAIVIRVIAEGQRGFMRLGSEMDGRDDRDRCEEGEERCDICQAADEVAELEDVELSEEDEEMDLRAQEIGVQQIRSRVANRAIRQGREVEIFRERLQERLLGGYCAMARTSSGLPRKIFDMGLRMQACLRKEGEVEKFGGCYGCFLPQELCNRWEENAAEGGWRKIDNIECQYRGVMVSTISYVYTLSPDEAKELFFRLGFKCRIAGSAGSGFKEQDTGARLAKSSRPDLSKDVRSLNCEARAHLSDVLEREENFFDQMNQPRMSAKDLGSDALASTGLWPERTQWRVIFENARRDILRAMTRLPDRHSLMSDYVMAQGCQQGDLCIRSSYVDEQKISCIMRALDLVIDRCENTVRHTGRTLLCWLSSPKLHVYRENPFCLVAEKSSETRYRVLQKRFLAFAIRLHRMSNALQGEVANFRLNTVLSARLERLWSHKVWNMFDVSRGLWPDLGNSLYVEETSMALNEGRSNSAENEGEERTGNTYEEDLDLEDKNDDEGDGDWDSEDDELDHDDSAYGSDQAEFSGDTYPELCIEADGGLDFAAFDNFLELLYEICLTICTETFIAGQPGSTLLVYFSGILGFSKDCQHFLLARQYCPQLSGLIYIQRLLLLERALPLRPYHTIGIPQRPHTQQLERLNEIRADHMVLGSQSPLAELVSLRNFGRTIARTEPPSILFHWSDDGETVSSGSVKLTMDKFRELPEYFNSRAEELCGNLMYGLEPEIELASVKDDMASSQSGYCFVKHPANGLESAYKELLIRAYSSSKGALARDGHWRWPEVMAYLKQVTQLEEMLAGGVYMEGGSCPRVRELFALECENGPFTSCGIYVWGGSVVYVARHHKAKRQTNREFYVVRFLPARLSRTMYLYLVYIRRLACLLRREQVGYSEVAQKGSEERNERLLFHVNGKAWPTSRLTEILVKATSKIWNQAINVRLYRQLAIAITEKHVREVHTPFNRYDDLSSVADRNAVFAWQSGHRPLQRETTYGLDGAYPFRLQPALLRAYEWASTRWHDFLHQPSKRWSLSESQMPISLQTSMKQRKRSIAKTSQDALAYLEETNSNKRRKVASISDSLVERNQEATLELGPECESDESFSLASDGFGDVSSQHLQARSDLWIDKVLCVLPEHQVLICLLCRAAIKPDRGIVEHHYRNCHKTVGEQLQAVIAFAASFSSSGWRPRTLQDPADENIQLPPDGSAPIPELRTYKGFSCRSGGCRFLTRNRSNLSTHETRNGHRTQVDGERGWEYVMLQSLRKAPHARYWIVKPARGADADTDSSPATEHVDDAVAGDTLLLQTVRACEKDLKKAEIERQRQVEAPGGVDTESRWVQFMKWQDYHRLLPQLSSGCGPASAVKRTRGYPLGRDGAKTEHGIRFTEEQWNSLADIVQRLDTVADKKKKQGQQQVMKDSREGDSDGGSAEGGEEGEEDPDKEALDEAVFNFCIKSIKQKLGRKQYHNPLLHFTAVLGIKEDGTWVPSHTHTRFLAGFLWCGRILMLEHFFDDDPYDSEDSTCDTSFAAIDRAIIQWMTYGRGYRNQEGGQARVLWDSDGTTLHYLGYKITVGSFQQTAQALVREAEGWLDKLMGGQWSQIRETIRLRDIADSLVFEGPGRSFATNRRNAWLKPGAEKLTKLVGATLWKIVDAGNGGSRVECRRRAVEEYLGWLRQFRSSMFPVVHVWGGQPGRGPWHWGCAEQEVVNEREGAPTRCSQQVVLLGSTLPESRGYAIKSVLGDQRAPVCGPG</sequence>
<dbReference type="InterPro" id="IPR001650">
    <property type="entry name" value="Helicase_C-like"/>
</dbReference>
<dbReference type="GO" id="GO:0005737">
    <property type="term" value="C:cytoplasm"/>
    <property type="evidence" value="ECO:0007669"/>
    <property type="project" value="TreeGrafter"/>
</dbReference>
<dbReference type="InterPro" id="IPR022698">
    <property type="entry name" value="OrsD"/>
</dbReference>
<evidence type="ECO:0000256" key="1">
    <source>
        <dbReference type="ARBA" id="ARBA00005446"/>
    </source>
</evidence>
<evidence type="ECO:0000256" key="2">
    <source>
        <dbReference type="ARBA" id="ARBA00034617"/>
    </source>
</evidence>
<comment type="similarity">
    <text evidence="1">Belongs to the helicase family. RecQ subfamily.</text>
</comment>
<dbReference type="Proteomes" id="UP000760494">
    <property type="component" value="Unassembled WGS sequence"/>
</dbReference>
<comment type="catalytic activity">
    <reaction evidence="2">
        <text>Couples ATP hydrolysis with the unwinding of duplex DNA by translocating in the 3'-5' direction.</text>
        <dbReference type="EC" id="5.6.2.4"/>
    </reaction>
</comment>
<protein>
    <recommendedName>
        <fullName evidence="3">DNA 3'-5' helicase</fullName>
        <ecNumber evidence="3">5.6.2.4</ecNumber>
    </recommendedName>
</protein>
<evidence type="ECO:0000313" key="7">
    <source>
        <dbReference type="Proteomes" id="UP000760494"/>
    </source>
</evidence>
<dbReference type="GO" id="GO:0009378">
    <property type="term" value="F:four-way junction helicase activity"/>
    <property type="evidence" value="ECO:0007669"/>
    <property type="project" value="TreeGrafter"/>
</dbReference>
<dbReference type="Pfam" id="PF12013">
    <property type="entry name" value="OrsD"/>
    <property type="match status" value="1"/>
</dbReference>
<comment type="caution">
    <text evidence="6">The sequence shown here is derived from an EMBL/GenBank/DDBJ whole genome shotgun (WGS) entry which is preliminary data.</text>
</comment>